<dbReference type="Proteomes" id="UP000237105">
    <property type="component" value="Unassembled WGS sequence"/>
</dbReference>
<organism evidence="1 2">
    <name type="scientific">Parasponia andersonii</name>
    <name type="common">Sponia andersonii</name>
    <dbReference type="NCBI Taxonomy" id="3476"/>
    <lineage>
        <taxon>Eukaryota</taxon>
        <taxon>Viridiplantae</taxon>
        <taxon>Streptophyta</taxon>
        <taxon>Embryophyta</taxon>
        <taxon>Tracheophyta</taxon>
        <taxon>Spermatophyta</taxon>
        <taxon>Magnoliopsida</taxon>
        <taxon>eudicotyledons</taxon>
        <taxon>Gunneridae</taxon>
        <taxon>Pentapetalae</taxon>
        <taxon>rosids</taxon>
        <taxon>fabids</taxon>
        <taxon>Rosales</taxon>
        <taxon>Cannabaceae</taxon>
        <taxon>Parasponia</taxon>
    </lineage>
</organism>
<accession>A0A2P5BIQ2</accession>
<gene>
    <name evidence="1" type="ORF">PanWU01x14_235510</name>
</gene>
<dbReference type="AlphaFoldDB" id="A0A2P5BIQ2"/>
<name>A0A2P5BIQ2_PARAD</name>
<dbReference type="EMBL" id="JXTB01000272">
    <property type="protein sequence ID" value="PON48674.1"/>
    <property type="molecule type" value="Genomic_DNA"/>
</dbReference>
<proteinExistence type="predicted"/>
<sequence>MWVGKRANKSSKNELVLTKPCDVGKIGSGGVILAAIFRKALVAIRIPQESGDSILSLG</sequence>
<keyword evidence="2" id="KW-1185">Reference proteome</keyword>
<comment type="caution">
    <text evidence="1">The sequence shown here is derived from an EMBL/GenBank/DDBJ whole genome shotgun (WGS) entry which is preliminary data.</text>
</comment>
<evidence type="ECO:0000313" key="2">
    <source>
        <dbReference type="Proteomes" id="UP000237105"/>
    </source>
</evidence>
<evidence type="ECO:0000313" key="1">
    <source>
        <dbReference type="EMBL" id="PON48674.1"/>
    </source>
</evidence>
<reference evidence="2" key="1">
    <citation type="submission" date="2016-06" db="EMBL/GenBank/DDBJ databases">
        <title>Parallel loss of symbiosis genes in relatives of nitrogen-fixing non-legume Parasponia.</title>
        <authorList>
            <person name="Van Velzen R."/>
            <person name="Holmer R."/>
            <person name="Bu F."/>
            <person name="Rutten L."/>
            <person name="Van Zeijl A."/>
            <person name="Liu W."/>
            <person name="Santuari L."/>
            <person name="Cao Q."/>
            <person name="Sharma T."/>
            <person name="Shen D."/>
            <person name="Roswanjaya Y."/>
            <person name="Wardhani T."/>
            <person name="Kalhor M.S."/>
            <person name="Jansen J."/>
            <person name="Van den Hoogen J."/>
            <person name="Gungor B."/>
            <person name="Hartog M."/>
            <person name="Hontelez J."/>
            <person name="Verver J."/>
            <person name="Yang W.-C."/>
            <person name="Schijlen E."/>
            <person name="Repin R."/>
            <person name="Schilthuizen M."/>
            <person name="Schranz E."/>
            <person name="Heidstra R."/>
            <person name="Miyata K."/>
            <person name="Fedorova E."/>
            <person name="Kohlen W."/>
            <person name="Bisseling T."/>
            <person name="Smit S."/>
            <person name="Geurts R."/>
        </authorList>
    </citation>
    <scope>NUCLEOTIDE SEQUENCE [LARGE SCALE GENOMIC DNA]</scope>
    <source>
        <strain evidence="2">cv. WU1-14</strain>
    </source>
</reference>
<dbReference type="OrthoDB" id="10394000at2759"/>
<protein>
    <submittedName>
        <fullName evidence="1">Uncharacterized protein</fullName>
    </submittedName>
</protein>